<dbReference type="AlphaFoldDB" id="A0A9X2CKA5"/>
<keyword evidence="1" id="KW-1133">Transmembrane helix</keyword>
<comment type="caution">
    <text evidence="2">The sequence shown here is derived from an EMBL/GenBank/DDBJ whole genome shotgun (WGS) entry which is preliminary data.</text>
</comment>
<evidence type="ECO:0000313" key="2">
    <source>
        <dbReference type="EMBL" id="MCL1141424.1"/>
    </source>
</evidence>
<proteinExistence type="predicted"/>
<dbReference type="PANTHER" id="PTHR35867:SF1">
    <property type="entry name" value="PROTEIN RSEC"/>
    <property type="match status" value="1"/>
</dbReference>
<keyword evidence="1" id="KW-0812">Transmembrane</keyword>
<reference evidence="2" key="1">
    <citation type="submission" date="2022-01" db="EMBL/GenBank/DDBJ databases">
        <title>Whole genome-based taxonomy of the Shewanellaceae.</title>
        <authorList>
            <person name="Martin-Rodriguez A.J."/>
        </authorList>
    </citation>
    <scope>NUCLEOTIDE SEQUENCE</scope>
    <source>
        <strain evidence="2">DSM 16422</strain>
    </source>
</reference>
<sequence length="170" mass="18367">MQNANKPDSQKLTKPLLEELAKVIEYQAGWAVVEVELKSACNHCSSNDNCGTSTIAKAFSVKTQRFSVASDEVLHPGDMLKVGLPESVIIQAAALVYLLPLLGLFLVGGLGLFLAQLIGIDKNLSSMLFGVVGAYAFWRLGKNVATRLEQDAQPIIIQNLGQQVELSVKK</sequence>
<evidence type="ECO:0000256" key="1">
    <source>
        <dbReference type="SAM" id="Phobius"/>
    </source>
</evidence>
<dbReference type="EMBL" id="JAKIKP010000001">
    <property type="protein sequence ID" value="MCL1141424.1"/>
    <property type="molecule type" value="Genomic_DNA"/>
</dbReference>
<keyword evidence="3" id="KW-1185">Reference proteome</keyword>
<name>A0A9X2CKA5_9GAMM</name>
<dbReference type="PANTHER" id="PTHR35867">
    <property type="entry name" value="PROTEIN RSEC"/>
    <property type="match status" value="1"/>
</dbReference>
<keyword evidence="1" id="KW-0472">Membrane</keyword>
<dbReference type="PIRSF" id="PIRSF004923">
    <property type="entry name" value="RseC"/>
    <property type="match status" value="1"/>
</dbReference>
<dbReference type="InterPro" id="IPR026268">
    <property type="entry name" value="RseC"/>
</dbReference>
<feature type="transmembrane region" description="Helical" evidence="1">
    <location>
        <begin position="124"/>
        <end position="141"/>
    </location>
</feature>
<dbReference type="RefSeq" id="WP_248994105.1">
    <property type="nucleotide sequence ID" value="NZ_JAKIKP010000001.1"/>
</dbReference>
<organism evidence="2 3">
    <name type="scientific">Shewanella gaetbuli</name>
    <dbReference type="NCBI Taxonomy" id="220752"/>
    <lineage>
        <taxon>Bacteria</taxon>
        <taxon>Pseudomonadati</taxon>
        <taxon>Pseudomonadota</taxon>
        <taxon>Gammaproteobacteria</taxon>
        <taxon>Alteromonadales</taxon>
        <taxon>Shewanellaceae</taxon>
        <taxon>Shewanella</taxon>
    </lineage>
</organism>
<dbReference type="Proteomes" id="UP001139333">
    <property type="component" value="Unassembled WGS sequence"/>
</dbReference>
<evidence type="ECO:0000313" key="3">
    <source>
        <dbReference type="Proteomes" id="UP001139333"/>
    </source>
</evidence>
<dbReference type="Pfam" id="PF04246">
    <property type="entry name" value="RseC_MucC"/>
    <property type="match status" value="1"/>
</dbReference>
<gene>
    <name evidence="2" type="ORF">L2672_01740</name>
</gene>
<dbReference type="InterPro" id="IPR007359">
    <property type="entry name" value="SigmaE_reg_RseC_MucC"/>
</dbReference>
<accession>A0A9X2CKA5</accession>
<feature type="transmembrane region" description="Helical" evidence="1">
    <location>
        <begin position="94"/>
        <end position="118"/>
    </location>
</feature>
<protein>
    <submittedName>
        <fullName evidence="2">SoxR reducing system RseC family protein</fullName>
    </submittedName>
</protein>